<reference evidence="2 3" key="1">
    <citation type="submission" date="2019-08" db="EMBL/GenBank/DDBJ databases">
        <authorList>
            <person name="Peeters C."/>
        </authorList>
    </citation>
    <scope>NUCLEOTIDE SEQUENCE [LARGE SCALE GENOMIC DNA]</scope>
    <source>
        <strain evidence="2 3">LMG 31106</strain>
    </source>
</reference>
<evidence type="ECO:0000313" key="2">
    <source>
        <dbReference type="EMBL" id="VVE17096.1"/>
    </source>
</evidence>
<proteinExistence type="predicted"/>
<evidence type="ECO:0008006" key="4">
    <source>
        <dbReference type="Google" id="ProtNLM"/>
    </source>
</evidence>
<sequence length="409" mass="44431">MPIDFNRVPCRVPIPETKSLSALTFIALLAVTLGVAAGLTFTFWSASASTNAAWFWICAVGFPVLAWAFICCSWLGYLDVKRSDAIAHNRACNDVEMACHTAASAPLTVLGQAWCFSSEPSHAQVSCLHDGTVKREGRPSAVQADRVVDARWIAIPGRPFAAGNEENEHARHKALLEWLYGRLFERIGAALRSLPVGSSLDVLVHVSSSTKLEWAVQLLEQRICDLRPDLQLLVTPSREAIPLFQIDAWLDETAPPFARLVVSVQLLDAISQELSDGVAEAGVALLFGPSRGKRQASTLFAHRPAAGTSRDASTIITLACRWGLCDAEAPLSIWMHGIPESRRASIKRWASSRPTDCHALEDSVGDCATTGAWLALAVALESVEQNTLPNLVMCVHHDQLVALVCRNNQ</sequence>
<feature type="transmembrane region" description="Helical" evidence="1">
    <location>
        <begin position="20"/>
        <end position="41"/>
    </location>
</feature>
<keyword evidence="1" id="KW-0472">Membrane</keyword>
<evidence type="ECO:0000256" key="1">
    <source>
        <dbReference type="SAM" id="Phobius"/>
    </source>
</evidence>
<dbReference type="Proteomes" id="UP000384354">
    <property type="component" value="Unassembled WGS sequence"/>
</dbReference>
<gene>
    <name evidence="2" type="ORF">PCE31106_02932</name>
</gene>
<dbReference type="OrthoDB" id="8964452at2"/>
<organism evidence="2 3">
    <name type="scientific">Pandoraea cepalis</name>
    <dbReference type="NCBI Taxonomy" id="2508294"/>
    <lineage>
        <taxon>Bacteria</taxon>
        <taxon>Pseudomonadati</taxon>
        <taxon>Pseudomonadota</taxon>
        <taxon>Betaproteobacteria</taxon>
        <taxon>Burkholderiales</taxon>
        <taxon>Burkholderiaceae</taxon>
        <taxon>Pandoraea</taxon>
    </lineage>
</organism>
<feature type="transmembrane region" description="Helical" evidence="1">
    <location>
        <begin position="53"/>
        <end position="78"/>
    </location>
</feature>
<accession>A0A5E4W059</accession>
<protein>
    <recommendedName>
        <fullName evidence="4">Transmembrane protein</fullName>
    </recommendedName>
</protein>
<dbReference type="AlphaFoldDB" id="A0A5E4W059"/>
<keyword evidence="1" id="KW-1133">Transmembrane helix</keyword>
<dbReference type="EMBL" id="CABPSL010000011">
    <property type="protein sequence ID" value="VVE17096.1"/>
    <property type="molecule type" value="Genomic_DNA"/>
</dbReference>
<name>A0A5E4W059_9BURK</name>
<evidence type="ECO:0000313" key="3">
    <source>
        <dbReference type="Proteomes" id="UP000384354"/>
    </source>
</evidence>
<keyword evidence="1" id="KW-0812">Transmembrane</keyword>